<feature type="active site" description="Proton donor" evidence="8">
    <location>
        <position position="112"/>
    </location>
</feature>
<evidence type="ECO:0000256" key="6">
    <source>
        <dbReference type="ARBA" id="ARBA00029771"/>
    </source>
</evidence>
<dbReference type="AlphaFoldDB" id="A0A1I1EIH8"/>
<dbReference type="STRING" id="441112.SAMN04488094_101825"/>
<keyword evidence="11" id="KW-1185">Reference proteome</keyword>
<protein>
    <recommendedName>
        <fullName evidence="2">Beta-glucanase</fullName>
    </recommendedName>
    <alternativeName>
        <fullName evidence="7">1,3-1,4-beta-D-glucan 4-glucanohydrolase</fullName>
    </alternativeName>
    <alternativeName>
        <fullName evidence="6">Endo-beta-1,3-1,4 glucanase</fullName>
    </alternativeName>
    <alternativeName>
        <fullName evidence="5">Lichenase</fullName>
    </alternativeName>
</protein>
<dbReference type="Proteomes" id="UP000198728">
    <property type="component" value="Unassembled WGS sequence"/>
</dbReference>
<evidence type="ECO:0000256" key="8">
    <source>
        <dbReference type="PIRSR" id="PIRSR608264-1"/>
    </source>
</evidence>
<dbReference type="InterPro" id="IPR044791">
    <property type="entry name" value="Beta-glucanase/XTH"/>
</dbReference>
<dbReference type="GO" id="GO:0005509">
    <property type="term" value="F:calcium ion binding"/>
    <property type="evidence" value="ECO:0007669"/>
    <property type="project" value="InterPro"/>
</dbReference>
<dbReference type="SUPFAM" id="SSF51120">
    <property type="entry name" value="beta-Roll"/>
    <property type="match status" value="1"/>
</dbReference>
<dbReference type="Pfam" id="PF00722">
    <property type="entry name" value="Glyco_hydro_16"/>
    <property type="match status" value="1"/>
</dbReference>
<dbReference type="Gene3D" id="2.60.120.200">
    <property type="match status" value="1"/>
</dbReference>
<evidence type="ECO:0000256" key="2">
    <source>
        <dbReference type="ARBA" id="ARBA00014569"/>
    </source>
</evidence>
<dbReference type="InterPro" id="IPR008264">
    <property type="entry name" value="Beta_glucanase"/>
</dbReference>
<sequence length="384" mass="42827">MSFRDRFDTLDLRKWYVADFSMANERKLTAWEDDYVTNVNGKLELSFTATPTWGRPHYKPYTGAEVQSQDFYGYGYYEVKMKVSPESGVVSSFFLFTDTFWGADRQNEIDFEFLGGGVVQLNYYYGDRNLSSVDGRVQIDMGADATDSMHTYGIDWKKNGIAWYIDGIKVHEVTTRTSPVPIPDQKMKIIMNVWSGSAVGWHGELSDEMLSGKETTTYYSRVSYDSDGAPYGNQVAMSAPKTLPTFDTLGTRADDVLKGHGRADSINGRRGDDFVAGRGGRDVLSGGKGSDIVKGGGGDDTLVFVETRNRRADDVYVGSSGIDTLEIYCSFDKISDSKLLDEVDDLRAFIRAHHDVDRNGGPTFEFDSIGLSVRSIEDVEVILF</sequence>
<dbReference type="EMBL" id="FOLG01000001">
    <property type="protein sequence ID" value="SFB86847.1"/>
    <property type="molecule type" value="Genomic_DNA"/>
</dbReference>
<accession>A0A1I1EIH8</accession>
<gene>
    <name evidence="10" type="ORF">SAMN04488094_101825</name>
</gene>
<dbReference type="PROSITE" id="PS51762">
    <property type="entry name" value="GH16_2"/>
    <property type="match status" value="1"/>
</dbReference>
<feature type="active site" description="Nucleophile" evidence="8">
    <location>
        <position position="108"/>
    </location>
</feature>
<evidence type="ECO:0000256" key="3">
    <source>
        <dbReference type="ARBA" id="ARBA00022801"/>
    </source>
</evidence>
<evidence type="ECO:0000313" key="11">
    <source>
        <dbReference type="Proteomes" id="UP000198728"/>
    </source>
</evidence>
<organism evidence="10 11">
    <name type="scientific">Tropicimonas isoalkanivorans</name>
    <dbReference type="NCBI Taxonomy" id="441112"/>
    <lineage>
        <taxon>Bacteria</taxon>
        <taxon>Pseudomonadati</taxon>
        <taxon>Pseudomonadota</taxon>
        <taxon>Alphaproteobacteria</taxon>
        <taxon>Rhodobacterales</taxon>
        <taxon>Roseobacteraceae</taxon>
        <taxon>Tropicimonas</taxon>
    </lineage>
</organism>
<name>A0A1I1EIH8_9RHOB</name>
<dbReference type="SUPFAM" id="SSF49899">
    <property type="entry name" value="Concanavalin A-like lectins/glucanases"/>
    <property type="match status" value="1"/>
</dbReference>
<dbReference type="PRINTS" id="PR00313">
    <property type="entry name" value="CABNDNGRPT"/>
</dbReference>
<keyword evidence="4" id="KW-0326">Glycosidase</keyword>
<dbReference type="Gene3D" id="2.150.10.10">
    <property type="entry name" value="Serralysin-like metalloprotease, C-terminal"/>
    <property type="match status" value="1"/>
</dbReference>
<dbReference type="InterPro" id="IPR011049">
    <property type="entry name" value="Serralysin-like_metalloprot_C"/>
</dbReference>
<evidence type="ECO:0000256" key="5">
    <source>
        <dbReference type="ARBA" id="ARBA00029722"/>
    </source>
</evidence>
<dbReference type="OrthoDB" id="9809583at2"/>
<dbReference type="InterPro" id="IPR000757">
    <property type="entry name" value="Beta-glucanase-like"/>
</dbReference>
<reference evidence="10 11" key="1">
    <citation type="submission" date="2016-10" db="EMBL/GenBank/DDBJ databases">
        <authorList>
            <person name="de Groot N.N."/>
        </authorList>
    </citation>
    <scope>NUCLEOTIDE SEQUENCE [LARGE SCALE GENOMIC DNA]</scope>
    <source>
        <strain evidence="10 11">DSM 19548</strain>
    </source>
</reference>
<dbReference type="PANTHER" id="PTHR31062">
    <property type="entry name" value="XYLOGLUCAN ENDOTRANSGLUCOSYLASE/HYDROLASE PROTEIN 8-RELATED"/>
    <property type="match status" value="1"/>
</dbReference>
<proteinExistence type="inferred from homology"/>
<evidence type="ECO:0000256" key="4">
    <source>
        <dbReference type="ARBA" id="ARBA00023295"/>
    </source>
</evidence>
<dbReference type="InterPro" id="IPR013320">
    <property type="entry name" value="ConA-like_dom_sf"/>
</dbReference>
<keyword evidence="3 10" id="KW-0378">Hydrolase</keyword>
<evidence type="ECO:0000256" key="7">
    <source>
        <dbReference type="ARBA" id="ARBA00031665"/>
    </source>
</evidence>
<dbReference type="GO" id="GO:0005975">
    <property type="term" value="P:carbohydrate metabolic process"/>
    <property type="evidence" value="ECO:0007669"/>
    <property type="project" value="InterPro"/>
</dbReference>
<evidence type="ECO:0000259" key="9">
    <source>
        <dbReference type="PROSITE" id="PS51762"/>
    </source>
</evidence>
<dbReference type="PRINTS" id="PR00737">
    <property type="entry name" value="GLHYDRLASE16"/>
</dbReference>
<comment type="similarity">
    <text evidence="1">Belongs to the glycosyl hydrolase 16 family.</text>
</comment>
<dbReference type="Pfam" id="PF00353">
    <property type="entry name" value="HemolysinCabind"/>
    <property type="match status" value="1"/>
</dbReference>
<dbReference type="GO" id="GO:0004553">
    <property type="term" value="F:hydrolase activity, hydrolyzing O-glycosyl compounds"/>
    <property type="evidence" value="ECO:0007669"/>
    <property type="project" value="InterPro"/>
</dbReference>
<dbReference type="InterPro" id="IPR001343">
    <property type="entry name" value="Hemolysn_Ca-bd"/>
</dbReference>
<evidence type="ECO:0000256" key="1">
    <source>
        <dbReference type="ARBA" id="ARBA00006865"/>
    </source>
</evidence>
<feature type="domain" description="GH16" evidence="9">
    <location>
        <begin position="1"/>
        <end position="228"/>
    </location>
</feature>
<evidence type="ECO:0000313" key="10">
    <source>
        <dbReference type="EMBL" id="SFB86847.1"/>
    </source>
</evidence>
<dbReference type="RefSeq" id="WP_093359358.1">
    <property type="nucleotide sequence ID" value="NZ_FOLG01000001.1"/>
</dbReference>